<feature type="transmembrane region" description="Helical" evidence="1">
    <location>
        <begin position="25"/>
        <end position="43"/>
    </location>
</feature>
<evidence type="ECO:0000313" key="2">
    <source>
        <dbReference type="EMBL" id="CAA9342555.1"/>
    </source>
</evidence>
<reference evidence="2" key="1">
    <citation type="submission" date="2020-02" db="EMBL/GenBank/DDBJ databases">
        <authorList>
            <person name="Meier V. D."/>
        </authorList>
    </citation>
    <scope>NUCLEOTIDE SEQUENCE</scope>
    <source>
        <strain evidence="2">AVDCRST_MAG72</strain>
    </source>
</reference>
<accession>A0A6J4LXH7</accession>
<feature type="transmembrane region" description="Helical" evidence="1">
    <location>
        <begin position="50"/>
        <end position="68"/>
    </location>
</feature>
<gene>
    <name evidence="2" type="ORF">AVDCRST_MAG72-925</name>
</gene>
<evidence type="ECO:0000256" key="1">
    <source>
        <dbReference type="SAM" id="Phobius"/>
    </source>
</evidence>
<organism evidence="2">
    <name type="scientific">uncultured Nocardioidaceae bacterium</name>
    <dbReference type="NCBI Taxonomy" id="253824"/>
    <lineage>
        <taxon>Bacteria</taxon>
        <taxon>Bacillati</taxon>
        <taxon>Actinomycetota</taxon>
        <taxon>Actinomycetes</taxon>
        <taxon>Propionibacteriales</taxon>
        <taxon>Nocardioidaceae</taxon>
        <taxon>environmental samples</taxon>
    </lineage>
</organism>
<sequence length="87" mass="9338">MPIAGGLLLGVCLWAVPARWRWLTGVLGAVLIGVLATVVSGEYRISWEFLLFDIPLAAASTLAAYVGARQLAARVAARRETGDGWER</sequence>
<dbReference type="AlphaFoldDB" id="A0A6J4LXH7"/>
<proteinExistence type="predicted"/>
<dbReference type="EMBL" id="CADCUJ010000043">
    <property type="protein sequence ID" value="CAA9342555.1"/>
    <property type="molecule type" value="Genomic_DNA"/>
</dbReference>
<keyword evidence="1" id="KW-0812">Transmembrane</keyword>
<keyword evidence="1" id="KW-0472">Membrane</keyword>
<name>A0A6J4LXH7_9ACTN</name>
<protein>
    <submittedName>
        <fullName evidence="2">Uncharacterized protein</fullName>
    </submittedName>
</protein>
<keyword evidence="1" id="KW-1133">Transmembrane helix</keyword>